<dbReference type="GO" id="GO:0005525">
    <property type="term" value="F:GTP binding"/>
    <property type="evidence" value="ECO:0007669"/>
    <property type="project" value="UniProtKB-UniRule"/>
</dbReference>
<dbReference type="PRINTS" id="PR00449">
    <property type="entry name" value="RASTRNSFRMNG"/>
</dbReference>
<feature type="binding site" evidence="6">
    <location>
        <position position="82"/>
    </location>
    <ligand>
        <name>(6S)-5-formyl-5,6,7,8-tetrahydrofolate</name>
        <dbReference type="ChEBI" id="CHEBI:57457"/>
    </ligand>
</feature>
<dbReference type="GO" id="GO:0003924">
    <property type="term" value="F:GTPase activity"/>
    <property type="evidence" value="ECO:0007669"/>
    <property type="project" value="UniProtKB-UniRule"/>
</dbReference>
<dbReference type="PANTHER" id="PTHR42714:SF2">
    <property type="entry name" value="TRNA MODIFICATION GTPASE GTPBP3, MITOCHONDRIAL"/>
    <property type="match status" value="1"/>
</dbReference>
<evidence type="ECO:0000259" key="8">
    <source>
        <dbReference type="PROSITE" id="PS51709"/>
    </source>
</evidence>
<dbReference type="InterPro" id="IPR018948">
    <property type="entry name" value="GTP-bd_TrmE_N"/>
</dbReference>
<dbReference type="NCBIfam" id="TIGR00231">
    <property type="entry name" value="small_GTP"/>
    <property type="match status" value="1"/>
</dbReference>
<dbReference type="Gene3D" id="3.40.50.300">
    <property type="entry name" value="P-loop containing nucleotide triphosphate hydrolases"/>
    <property type="match status" value="1"/>
</dbReference>
<reference evidence="9 10" key="1">
    <citation type="submission" date="2015-11" db="EMBL/GenBank/DDBJ databases">
        <title>Evidence for parallel genomic evolution in an endosymbiosis of termite gut flagellates.</title>
        <authorList>
            <person name="Zheng H."/>
        </authorList>
    </citation>
    <scope>NUCLEOTIDE SEQUENCE [LARGE SCALE GENOMIC DNA]</scope>
    <source>
        <strain evidence="9 10">CET450</strain>
    </source>
</reference>
<dbReference type="InterPro" id="IPR006073">
    <property type="entry name" value="GTP-bd"/>
</dbReference>
<comment type="subunit">
    <text evidence="6">Homodimer. Heterotetramer of two MnmE and two MnmG subunits.</text>
</comment>
<dbReference type="CDD" id="cd14858">
    <property type="entry name" value="TrmE_N"/>
    <property type="match status" value="1"/>
</dbReference>
<dbReference type="GO" id="GO:0005829">
    <property type="term" value="C:cytosol"/>
    <property type="evidence" value="ECO:0007669"/>
    <property type="project" value="TreeGrafter"/>
</dbReference>
<protein>
    <recommendedName>
        <fullName evidence="6">tRNA modification GTPase MnmE</fullName>
        <ecNumber evidence="6">3.6.-.-</ecNumber>
    </recommendedName>
</protein>
<dbReference type="AlphaFoldDB" id="A0A1E5ILD9"/>
<feature type="binding site" evidence="6">
    <location>
        <position position="227"/>
    </location>
    <ligand>
        <name>K(+)</name>
        <dbReference type="ChEBI" id="CHEBI:29103"/>
    </ligand>
</feature>
<feature type="binding site" evidence="6">
    <location>
        <position position="25"/>
    </location>
    <ligand>
        <name>(6S)-5-formyl-5,6,7,8-tetrahydrofolate</name>
        <dbReference type="ChEBI" id="CHEBI:57457"/>
    </ligand>
</feature>
<organism evidence="9 10">
    <name type="scientific">Endomicrobium trichonymphae</name>
    <dbReference type="NCBI Taxonomy" id="1408204"/>
    <lineage>
        <taxon>Bacteria</taxon>
        <taxon>Pseudomonadati</taxon>
        <taxon>Elusimicrobiota</taxon>
        <taxon>Endomicrobiia</taxon>
        <taxon>Endomicrobiales</taxon>
        <taxon>Endomicrobiaceae</taxon>
        <taxon>Candidatus Endomicrobiellum</taxon>
    </lineage>
</organism>
<feature type="binding site" evidence="6">
    <location>
        <begin position="227"/>
        <end position="232"/>
    </location>
    <ligand>
        <name>GTP</name>
        <dbReference type="ChEBI" id="CHEBI:37565"/>
    </ligand>
</feature>
<dbReference type="HAMAP" id="MF_00379">
    <property type="entry name" value="GTPase_MnmE"/>
    <property type="match status" value="1"/>
</dbReference>
<comment type="similarity">
    <text evidence="1 6 7">Belongs to the TRAFAC class TrmE-Era-EngA-EngB-Septin-like GTPase superfamily. TrmE GTPase family.</text>
</comment>
<dbReference type="InterPro" id="IPR027266">
    <property type="entry name" value="TrmE/GcvT-like"/>
</dbReference>
<evidence type="ECO:0000256" key="2">
    <source>
        <dbReference type="ARBA" id="ARBA00022694"/>
    </source>
</evidence>
<feature type="binding site" evidence="6">
    <location>
        <position position="251"/>
    </location>
    <ligand>
        <name>K(+)</name>
        <dbReference type="ChEBI" id="CHEBI:29103"/>
    </ligand>
</feature>
<feature type="binding site" evidence="6">
    <location>
        <position position="121"/>
    </location>
    <ligand>
        <name>(6S)-5-formyl-5,6,7,8-tetrahydrofolate</name>
        <dbReference type="ChEBI" id="CHEBI:57457"/>
    </ligand>
</feature>
<feature type="binding site" evidence="6">
    <location>
        <begin position="246"/>
        <end position="252"/>
    </location>
    <ligand>
        <name>GTP</name>
        <dbReference type="ChEBI" id="CHEBI:37565"/>
    </ligand>
</feature>
<dbReference type="PANTHER" id="PTHR42714">
    <property type="entry name" value="TRNA MODIFICATION GTPASE GTPBP3"/>
    <property type="match status" value="1"/>
</dbReference>
<dbReference type="GO" id="GO:0002098">
    <property type="term" value="P:tRNA wobble uridine modification"/>
    <property type="evidence" value="ECO:0007669"/>
    <property type="project" value="TreeGrafter"/>
</dbReference>
<dbReference type="InterPro" id="IPR025867">
    <property type="entry name" value="MnmE_helical"/>
</dbReference>
<dbReference type="GO" id="GO:0030488">
    <property type="term" value="P:tRNA methylation"/>
    <property type="evidence" value="ECO:0007669"/>
    <property type="project" value="TreeGrafter"/>
</dbReference>
<keyword evidence="4 6" id="KW-0630">Potassium</keyword>
<keyword evidence="5 6" id="KW-0342">GTP-binding</keyword>
<evidence type="ECO:0000313" key="10">
    <source>
        <dbReference type="Proteomes" id="UP000095237"/>
    </source>
</evidence>
<dbReference type="Gene3D" id="3.30.1360.120">
    <property type="entry name" value="Probable tRNA modification gtpase trme, domain 1"/>
    <property type="match status" value="1"/>
</dbReference>
<gene>
    <name evidence="6" type="primary">mnmE</name>
    <name evidence="6" type="synonym">trmE</name>
    <name evidence="9" type="ORF">ATZ36_15210</name>
</gene>
<evidence type="ECO:0000256" key="6">
    <source>
        <dbReference type="HAMAP-Rule" id="MF_00379"/>
    </source>
</evidence>
<dbReference type="GO" id="GO:0046872">
    <property type="term" value="F:metal ion binding"/>
    <property type="evidence" value="ECO:0007669"/>
    <property type="project" value="UniProtKB-KW"/>
</dbReference>
<evidence type="ECO:0000256" key="7">
    <source>
        <dbReference type="RuleBase" id="RU003313"/>
    </source>
</evidence>
<dbReference type="Pfam" id="PF01926">
    <property type="entry name" value="MMR_HSR1"/>
    <property type="match status" value="1"/>
</dbReference>
<dbReference type="InterPro" id="IPR027368">
    <property type="entry name" value="MnmE_dom2"/>
</dbReference>
<sequence>MNYLKEDTIAALSTAAGKSAIAVIRLSGKNSFQIIDKIFKTHSKPEQQAKHGYITDGIEKKDEVLCTFFKAPHTYTGENLVEIAAHGNPVIINEILNLLYKSGARPAEPGEFTYRAFLNGKMDLVEAEAVCALITSKTEMSAKAALNSLSGEFSSKIKNIRNAITNLIAFMEANLDHPDEDITFLSRGEKLLRLDSHIKDVQNLLNSYKTGEILQQGIKVAIIGKPNAGKSSLLNAILGKNRAIVTDIAGTTTDTVEETIDCCGIPLTITDTAGIRDRAENLIEILGQEKTRETACRADILILVFDSSSEPDCNDAKIADFLKKSDLNIPIICALNKSDLPSLFLSSYLLNRDNMAKVKISAKTGAGIADLLDEIVKIAGVSESKNDYLMINSRHFILLQNTLESLTRTKQALSARDADEIACFEALNAQTALNEILGINVKQDILDTIFSTFCIGK</sequence>
<keyword evidence="6" id="KW-0378">Hydrolase</keyword>
<feature type="domain" description="TrmE-type G" evidence="8">
    <location>
        <begin position="217"/>
        <end position="380"/>
    </location>
</feature>
<feature type="binding site" evidence="6">
    <location>
        <position position="457"/>
    </location>
    <ligand>
        <name>(6S)-5-formyl-5,6,7,8-tetrahydrofolate</name>
        <dbReference type="ChEBI" id="CHEBI:57457"/>
    </ligand>
</feature>
<dbReference type="EMBL" id="LNVX01000224">
    <property type="protein sequence ID" value="OEG71310.1"/>
    <property type="molecule type" value="Genomic_DNA"/>
</dbReference>
<dbReference type="Proteomes" id="UP000095237">
    <property type="component" value="Unassembled WGS sequence"/>
</dbReference>
<name>A0A1E5ILD9_ENDTX</name>
<dbReference type="CDD" id="cd04164">
    <property type="entry name" value="trmE"/>
    <property type="match status" value="1"/>
</dbReference>
<comment type="cofactor">
    <cofactor evidence="6">
        <name>K(+)</name>
        <dbReference type="ChEBI" id="CHEBI:29103"/>
    </cofactor>
    <text evidence="6">Binds 1 potassium ion per subunit.</text>
</comment>
<dbReference type="NCBIfam" id="TIGR00450">
    <property type="entry name" value="mnmE_trmE_thdF"/>
    <property type="match status" value="1"/>
</dbReference>
<feature type="binding site" evidence="6">
    <location>
        <position position="231"/>
    </location>
    <ligand>
        <name>Mg(2+)</name>
        <dbReference type="ChEBI" id="CHEBI:18420"/>
    </ligand>
</feature>
<dbReference type="InterPro" id="IPR027417">
    <property type="entry name" value="P-loop_NTPase"/>
</dbReference>
<dbReference type="EC" id="3.6.-.-" evidence="6"/>
<proteinExistence type="inferred from homology"/>
<comment type="caution">
    <text evidence="9">The sequence shown here is derived from an EMBL/GenBank/DDBJ whole genome shotgun (WGS) entry which is preliminary data.</text>
</comment>
<evidence type="ECO:0000256" key="4">
    <source>
        <dbReference type="ARBA" id="ARBA00022958"/>
    </source>
</evidence>
<evidence type="ECO:0000256" key="1">
    <source>
        <dbReference type="ARBA" id="ARBA00011043"/>
    </source>
</evidence>
<keyword evidence="6" id="KW-0963">Cytoplasm</keyword>
<feature type="binding site" evidence="6">
    <location>
        <begin position="271"/>
        <end position="274"/>
    </location>
    <ligand>
        <name>GTP</name>
        <dbReference type="ChEBI" id="CHEBI:37565"/>
    </ligand>
</feature>
<evidence type="ECO:0000256" key="3">
    <source>
        <dbReference type="ARBA" id="ARBA00022741"/>
    </source>
</evidence>
<keyword evidence="10" id="KW-1185">Reference proteome</keyword>
<dbReference type="Pfam" id="PF10396">
    <property type="entry name" value="TrmE_N"/>
    <property type="match status" value="1"/>
</dbReference>
<dbReference type="Gene3D" id="1.20.120.430">
    <property type="entry name" value="tRNA modification GTPase MnmE domain 2"/>
    <property type="match status" value="1"/>
</dbReference>
<accession>A0A1E5ILD9</accession>
<keyword evidence="3 6" id="KW-0547">Nucleotide-binding</keyword>
<dbReference type="PROSITE" id="PS51709">
    <property type="entry name" value="G_TRME"/>
    <property type="match status" value="1"/>
</dbReference>
<feature type="binding site" evidence="6">
    <location>
        <position position="252"/>
    </location>
    <ligand>
        <name>Mg(2+)</name>
        <dbReference type="ChEBI" id="CHEBI:18420"/>
    </ligand>
</feature>
<dbReference type="InterPro" id="IPR031168">
    <property type="entry name" value="G_TrmE"/>
</dbReference>
<comment type="subcellular location">
    <subcellularLocation>
        <location evidence="6">Cytoplasm</location>
    </subcellularLocation>
</comment>
<dbReference type="InterPro" id="IPR005225">
    <property type="entry name" value="Small_GTP-bd"/>
</dbReference>
<keyword evidence="6" id="KW-0479">Metal-binding</keyword>
<feature type="binding site" evidence="6">
    <location>
        <position position="246"/>
    </location>
    <ligand>
        <name>K(+)</name>
        <dbReference type="ChEBI" id="CHEBI:29103"/>
    </ligand>
</feature>
<dbReference type="SUPFAM" id="SSF52540">
    <property type="entry name" value="P-loop containing nucleoside triphosphate hydrolases"/>
    <property type="match status" value="1"/>
</dbReference>
<evidence type="ECO:0000256" key="5">
    <source>
        <dbReference type="ARBA" id="ARBA00023134"/>
    </source>
</evidence>
<evidence type="ECO:0000313" key="9">
    <source>
        <dbReference type="EMBL" id="OEG71310.1"/>
    </source>
</evidence>
<dbReference type="Pfam" id="PF12631">
    <property type="entry name" value="MnmE_helical"/>
    <property type="match status" value="1"/>
</dbReference>
<comment type="function">
    <text evidence="6">Exhibits a very high intrinsic GTPase hydrolysis rate. Involved in the addition of a carboxymethylaminomethyl (cmnm) group at the wobble position (U34) of certain tRNAs, forming tRNA-cmnm(5)s(2)U34.</text>
</comment>
<dbReference type="InterPro" id="IPR004520">
    <property type="entry name" value="GTPase_MnmE"/>
</dbReference>
<keyword evidence="6" id="KW-0460">Magnesium</keyword>
<comment type="caution">
    <text evidence="6">Lacks conserved residue(s) required for the propagation of feature annotation.</text>
</comment>
<keyword evidence="2 6" id="KW-0819">tRNA processing</keyword>
<feature type="binding site" evidence="6">
    <location>
        <position position="248"/>
    </location>
    <ligand>
        <name>K(+)</name>
        <dbReference type="ChEBI" id="CHEBI:29103"/>
    </ligand>
</feature>